<evidence type="ECO:0000313" key="1">
    <source>
        <dbReference type="EMBL" id="GKV40420.1"/>
    </source>
</evidence>
<proteinExistence type="predicted"/>
<dbReference type="EMBL" id="BPVZ01000141">
    <property type="protein sequence ID" value="GKV40420.1"/>
    <property type="molecule type" value="Genomic_DNA"/>
</dbReference>
<dbReference type="AlphaFoldDB" id="A0AAV5LSH3"/>
<reference evidence="1 2" key="1">
    <citation type="journal article" date="2021" name="Commun. Biol.">
        <title>The genome of Shorea leprosula (Dipterocarpaceae) highlights the ecological relevance of drought in aseasonal tropical rainforests.</title>
        <authorList>
            <person name="Ng K.K.S."/>
            <person name="Kobayashi M.J."/>
            <person name="Fawcett J.A."/>
            <person name="Hatakeyama M."/>
            <person name="Paape T."/>
            <person name="Ng C.H."/>
            <person name="Ang C.C."/>
            <person name="Tnah L.H."/>
            <person name="Lee C.T."/>
            <person name="Nishiyama T."/>
            <person name="Sese J."/>
            <person name="O'Brien M.J."/>
            <person name="Copetti D."/>
            <person name="Mohd Noor M.I."/>
            <person name="Ong R.C."/>
            <person name="Putra M."/>
            <person name="Sireger I.Z."/>
            <person name="Indrioko S."/>
            <person name="Kosugi Y."/>
            <person name="Izuno A."/>
            <person name="Isagi Y."/>
            <person name="Lee S.L."/>
            <person name="Shimizu K.K."/>
        </authorList>
    </citation>
    <scope>NUCLEOTIDE SEQUENCE [LARGE SCALE GENOMIC DNA]</scope>
    <source>
        <strain evidence="1">214</strain>
    </source>
</reference>
<comment type="caution">
    <text evidence="1">The sequence shown here is derived from an EMBL/GenBank/DDBJ whole genome shotgun (WGS) entry which is preliminary data.</text>
</comment>
<dbReference type="Proteomes" id="UP001054252">
    <property type="component" value="Unassembled WGS sequence"/>
</dbReference>
<accession>A0AAV5LSH3</accession>
<evidence type="ECO:0000313" key="2">
    <source>
        <dbReference type="Proteomes" id="UP001054252"/>
    </source>
</evidence>
<protein>
    <submittedName>
        <fullName evidence="1">Uncharacterized protein</fullName>
    </submittedName>
</protein>
<name>A0AAV5LSH3_9ROSI</name>
<gene>
    <name evidence="1" type="ORF">SLEP1_g48067</name>
</gene>
<sequence length="38" mass="4432">MCMWGYQPVLIWTCFFRKGLKISLGVSTKAHKGHKEFC</sequence>
<keyword evidence="2" id="KW-1185">Reference proteome</keyword>
<organism evidence="1 2">
    <name type="scientific">Rubroshorea leprosula</name>
    <dbReference type="NCBI Taxonomy" id="152421"/>
    <lineage>
        <taxon>Eukaryota</taxon>
        <taxon>Viridiplantae</taxon>
        <taxon>Streptophyta</taxon>
        <taxon>Embryophyta</taxon>
        <taxon>Tracheophyta</taxon>
        <taxon>Spermatophyta</taxon>
        <taxon>Magnoliopsida</taxon>
        <taxon>eudicotyledons</taxon>
        <taxon>Gunneridae</taxon>
        <taxon>Pentapetalae</taxon>
        <taxon>rosids</taxon>
        <taxon>malvids</taxon>
        <taxon>Malvales</taxon>
        <taxon>Dipterocarpaceae</taxon>
        <taxon>Rubroshorea</taxon>
    </lineage>
</organism>